<evidence type="ECO:0000256" key="11">
    <source>
        <dbReference type="ARBA" id="ARBA00022838"/>
    </source>
</evidence>
<keyword evidence="20" id="KW-0472">Membrane</keyword>
<evidence type="ECO:0000256" key="7">
    <source>
        <dbReference type="ARBA" id="ARBA00022618"/>
    </source>
</evidence>
<dbReference type="PANTHER" id="PTHR28216:SF1">
    <property type="entry name" value="DASH COMPLEX SUBUNIT DUO1"/>
    <property type="match status" value="1"/>
</dbReference>
<dbReference type="GO" id="GO:0000278">
    <property type="term" value="P:mitotic cell cycle"/>
    <property type="evidence" value="ECO:0007669"/>
    <property type="project" value="InterPro"/>
</dbReference>
<organism evidence="21 22">
    <name type="scientific">Penicillium chermesinum</name>
    <dbReference type="NCBI Taxonomy" id="63820"/>
    <lineage>
        <taxon>Eukaryota</taxon>
        <taxon>Fungi</taxon>
        <taxon>Dikarya</taxon>
        <taxon>Ascomycota</taxon>
        <taxon>Pezizomycotina</taxon>
        <taxon>Eurotiomycetes</taxon>
        <taxon>Eurotiomycetidae</taxon>
        <taxon>Eurotiales</taxon>
        <taxon>Aspergillaceae</taxon>
        <taxon>Penicillium</taxon>
    </lineage>
</organism>
<keyword evidence="7" id="KW-0132">Cell division</keyword>
<dbReference type="OrthoDB" id="5546837at2759"/>
<feature type="compositionally biased region" description="Basic and acidic residues" evidence="19">
    <location>
        <begin position="1"/>
        <end position="14"/>
    </location>
</feature>
<evidence type="ECO:0000256" key="8">
    <source>
        <dbReference type="ARBA" id="ARBA00022701"/>
    </source>
</evidence>
<feature type="compositionally biased region" description="Basic and acidic residues" evidence="19">
    <location>
        <begin position="176"/>
        <end position="188"/>
    </location>
</feature>
<feature type="compositionally biased region" description="Low complexity" evidence="19">
    <location>
        <begin position="243"/>
        <end position="273"/>
    </location>
</feature>
<evidence type="ECO:0000256" key="6">
    <source>
        <dbReference type="ARBA" id="ARBA00022490"/>
    </source>
</evidence>
<evidence type="ECO:0000256" key="12">
    <source>
        <dbReference type="ARBA" id="ARBA00023054"/>
    </source>
</evidence>
<evidence type="ECO:0000313" key="22">
    <source>
        <dbReference type="Proteomes" id="UP001150941"/>
    </source>
</evidence>
<gene>
    <name evidence="21" type="ORF">N7468_004397</name>
</gene>
<feature type="transmembrane region" description="Helical" evidence="20">
    <location>
        <begin position="314"/>
        <end position="331"/>
    </location>
</feature>
<dbReference type="RefSeq" id="XP_058332697.1">
    <property type="nucleotide sequence ID" value="XM_058473694.1"/>
</dbReference>
<keyword evidence="10" id="KW-0159">Chromosome partition</keyword>
<evidence type="ECO:0000313" key="21">
    <source>
        <dbReference type="EMBL" id="KAJ5239778.1"/>
    </source>
</evidence>
<keyword evidence="20" id="KW-1133">Transmembrane helix</keyword>
<evidence type="ECO:0000256" key="20">
    <source>
        <dbReference type="SAM" id="Phobius"/>
    </source>
</evidence>
<dbReference type="GO" id="GO:0051301">
    <property type="term" value="P:cell division"/>
    <property type="evidence" value="ECO:0007669"/>
    <property type="project" value="UniProtKB-KW"/>
</dbReference>
<keyword evidence="9" id="KW-0498">Mitosis</keyword>
<keyword evidence="8" id="KW-0493">Microtubule</keyword>
<keyword evidence="16" id="KW-0137">Centromere</keyword>
<keyword evidence="5" id="KW-0158">Chromosome</keyword>
<evidence type="ECO:0000256" key="2">
    <source>
        <dbReference type="ARBA" id="ARBA00004186"/>
    </source>
</evidence>
<keyword evidence="15" id="KW-0131">Cell cycle</keyword>
<feature type="compositionally biased region" description="Low complexity" evidence="19">
    <location>
        <begin position="191"/>
        <end position="236"/>
    </location>
</feature>
<dbReference type="PANTHER" id="PTHR28216">
    <property type="entry name" value="DASH COMPLEX SUBUNIT DUO1"/>
    <property type="match status" value="1"/>
</dbReference>
<dbReference type="Proteomes" id="UP001150941">
    <property type="component" value="Unassembled WGS sequence"/>
</dbReference>
<keyword evidence="14" id="KW-0539">Nucleus</keyword>
<evidence type="ECO:0000256" key="10">
    <source>
        <dbReference type="ARBA" id="ARBA00022829"/>
    </source>
</evidence>
<feature type="region of interest" description="Disordered" evidence="19">
    <location>
        <begin position="1"/>
        <end position="55"/>
    </location>
</feature>
<dbReference type="GO" id="GO:0042729">
    <property type="term" value="C:DASH complex"/>
    <property type="evidence" value="ECO:0007669"/>
    <property type="project" value="InterPro"/>
</dbReference>
<sequence length="411" mass="45488">MARSAAEEMERLDLSDEDTEDLWNSPSKRGNQKAFKRQPGTQSPTTESHAPHNAGDTLFDRQEAREAALHAELHSVRNINNVIEGLLKSLDNAKGNMEKALTKTYMKTVSNTVTSASTLLNTWTKILSQTEHNQRLILNPKWQGATQDVADMEQEAIQKQQAAERRELALQQQREAAARKAEEDERRRLAGTRGSRGTSRGTVRSTGLGRTPSVSTSRTAATRGSSTATRRPVSGIARGGAARGRVPGARASSLAPVESRVRSPNPRSPRASADLPSPRHFAGHGNTRLRDVEGGHVSLGAFETSLPIRMDVEAALAYLLLPPAGGLFLLLTEHRSDYVRFHAWQSSMLFATMFVIHLMFAWTSFISWTLFAIDLFLICYLGLHAYRDVETLDHFEVPFFGRLANSFVDNE</sequence>
<evidence type="ECO:0000256" key="4">
    <source>
        <dbReference type="ARBA" id="ARBA00005366"/>
    </source>
</evidence>
<feature type="transmembrane region" description="Helical" evidence="20">
    <location>
        <begin position="368"/>
        <end position="386"/>
    </location>
</feature>
<name>A0A9W9P8D2_9EURO</name>
<dbReference type="Pfam" id="PF08651">
    <property type="entry name" value="DASH_Duo1"/>
    <property type="match status" value="1"/>
</dbReference>
<feature type="region of interest" description="Disordered" evidence="19">
    <location>
        <begin position="153"/>
        <end position="285"/>
    </location>
</feature>
<dbReference type="GO" id="GO:0005874">
    <property type="term" value="C:microtubule"/>
    <property type="evidence" value="ECO:0007669"/>
    <property type="project" value="UniProtKB-KW"/>
</dbReference>
<evidence type="ECO:0000256" key="14">
    <source>
        <dbReference type="ARBA" id="ARBA00023242"/>
    </source>
</evidence>
<feature type="transmembrane region" description="Helical" evidence="20">
    <location>
        <begin position="343"/>
        <end position="362"/>
    </location>
</feature>
<dbReference type="GeneID" id="83200997"/>
<keyword evidence="6" id="KW-0963">Cytoplasm</keyword>
<comment type="similarity">
    <text evidence="4">Belongs to the DASH complex DUO1 family.</text>
</comment>
<protein>
    <recommendedName>
        <fullName evidence="17">DASH complex subunit DUO1</fullName>
    </recommendedName>
    <alternativeName>
        <fullName evidence="18">Outer kinetochore protein DUO1</fullName>
    </alternativeName>
</protein>
<dbReference type="GO" id="GO:0072686">
    <property type="term" value="C:mitotic spindle"/>
    <property type="evidence" value="ECO:0007669"/>
    <property type="project" value="InterPro"/>
</dbReference>
<dbReference type="EMBL" id="JAPQKS010000003">
    <property type="protein sequence ID" value="KAJ5239778.1"/>
    <property type="molecule type" value="Genomic_DNA"/>
</dbReference>
<evidence type="ECO:0000256" key="16">
    <source>
        <dbReference type="ARBA" id="ARBA00023328"/>
    </source>
</evidence>
<keyword evidence="11" id="KW-0995">Kinetochore</keyword>
<evidence type="ECO:0000256" key="19">
    <source>
        <dbReference type="SAM" id="MobiDB-lite"/>
    </source>
</evidence>
<evidence type="ECO:0000256" key="5">
    <source>
        <dbReference type="ARBA" id="ARBA00022454"/>
    </source>
</evidence>
<reference evidence="21" key="1">
    <citation type="submission" date="2022-11" db="EMBL/GenBank/DDBJ databases">
        <authorList>
            <person name="Petersen C."/>
        </authorList>
    </citation>
    <scope>NUCLEOTIDE SEQUENCE</scope>
    <source>
        <strain evidence="21">IBT 19713</strain>
    </source>
</reference>
<evidence type="ECO:0000256" key="1">
    <source>
        <dbReference type="ARBA" id="ARBA00004123"/>
    </source>
</evidence>
<keyword evidence="22" id="KW-1185">Reference proteome</keyword>
<dbReference type="InterPro" id="IPR013960">
    <property type="entry name" value="DASH_Duo1"/>
</dbReference>
<evidence type="ECO:0000256" key="13">
    <source>
        <dbReference type="ARBA" id="ARBA00023212"/>
    </source>
</evidence>
<dbReference type="GO" id="GO:0007059">
    <property type="term" value="P:chromosome segregation"/>
    <property type="evidence" value="ECO:0007669"/>
    <property type="project" value="UniProtKB-KW"/>
</dbReference>
<evidence type="ECO:0000256" key="18">
    <source>
        <dbReference type="ARBA" id="ARBA00044358"/>
    </source>
</evidence>
<comment type="subcellular location">
    <subcellularLocation>
        <location evidence="3">Chromosome</location>
        <location evidence="3">Centromere</location>
        <location evidence="3">Kinetochore</location>
    </subcellularLocation>
    <subcellularLocation>
        <location evidence="2">Cytoplasm</location>
        <location evidence="2">Cytoskeleton</location>
        <location evidence="2">Spindle</location>
    </subcellularLocation>
    <subcellularLocation>
        <location evidence="1">Nucleus</location>
    </subcellularLocation>
</comment>
<evidence type="ECO:0000256" key="9">
    <source>
        <dbReference type="ARBA" id="ARBA00022776"/>
    </source>
</evidence>
<accession>A0A9W9P8D2</accession>
<evidence type="ECO:0000256" key="15">
    <source>
        <dbReference type="ARBA" id="ARBA00023306"/>
    </source>
</evidence>
<keyword evidence="20" id="KW-0812">Transmembrane</keyword>
<keyword evidence="13" id="KW-0206">Cytoskeleton</keyword>
<feature type="compositionally biased region" description="Polar residues" evidence="19">
    <location>
        <begin position="39"/>
        <end position="48"/>
    </location>
</feature>
<evidence type="ECO:0000256" key="17">
    <source>
        <dbReference type="ARBA" id="ARBA00044152"/>
    </source>
</evidence>
<evidence type="ECO:0000256" key="3">
    <source>
        <dbReference type="ARBA" id="ARBA00004629"/>
    </source>
</evidence>
<comment type="caution">
    <text evidence="21">The sequence shown here is derived from an EMBL/GenBank/DDBJ whole genome shotgun (WGS) entry which is preliminary data.</text>
</comment>
<keyword evidence="12" id="KW-0175">Coiled coil</keyword>
<proteinExistence type="inferred from homology"/>
<dbReference type="AlphaFoldDB" id="A0A9W9P8D2"/>
<reference evidence="21" key="2">
    <citation type="journal article" date="2023" name="IMA Fungus">
        <title>Comparative genomic study of the Penicillium genus elucidates a diverse pangenome and 15 lateral gene transfer events.</title>
        <authorList>
            <person name="Petersen C."/>
            <person name="Sorensen T."/>
            <person name="Nielsen M.R."/>
            <person name="Sondergaard T.E."/>
            <person name="Sorensen J.L."/>
            <person name="Fitzpatrick D.A."/>
            <person name="Frisvad J.C."/>
            <person name="Nielsen K.L."/>
        </authorList>
    </citation>
    <scope>NUCLEOTIDE SEQUENCE</scope>
    <source>
        <strain evidence="21">IBT 19713</strain>
    </source>
</reference>